<dbReference type="KEGG" id="spaa:SPAPADRAFT_63009"/>
<dbReference type="OrthoDB" id="4028143at2759"/>
<evidence type="ECO:0000313" key="1">
    <source>
        <dbReference type="EMBL" id="EGW31082.1"/>
    </source>
</evidence>
<sequence length="94" mass="10868">MVEFTINGNVTNFEVTKVEGSNIFVKVETMENLLEFTEADNEYRSNAAFEKIGDKYKVYNLYDLKDTFISDSKMNIISTKHFEFLKNNCSADTN</sequence>
<dbReference type="Proteomes" id="UP000000709">
    <property type="component" value="Unassembled WGS sequence"/>
</dbReference>
<evidence type="ECO:0000313" key="2">
    <source>
        <dbReference type="Proteomes" id="UP000000709"/>
    </source>
</evidence>
<dbReference type="AlphaFoldDB" id="G3ASG4"/>
<dbReference type="GeneID" id="18874551"/>
<organism evidence="2">
    <name type="scientific">Spathaspora passalidarum (strain NRRL Y-27907 / 11-Y1)</name>
    <dbReference type="NCBI Taxonomy" id="619300"/>
    <lineage>
        <taxon>Eukaryota</taxon>
        <taxon>Fungi</taxon>
        <taxon>Dikarya</taxon>
        <taxon>Ascomycota</taxon>
        <taxon>Saccharomycotina</taxon>
        <taxon>Pichiomycetes</taxon>
        <taxon>Debaryomycetaceae</taxon>
        <taxon>Spathaspora</taxon>
    </lineage>
</organism>
<feature type="non-terminal residue" evidence="1">
    <location>
        <position position="1"/>
    </location>
</feature>
<dbReference type="RefSeq" id="XP_007377115.1">
    <property type="nucleotide sequence ID" value="XM_007377053.1"/>
</dbReference>
<protein>
    <submittedName>
        <fullName evidence="1">Uncharacterized protein</fullName>
    </submittedName>
</protein>
<reference evidence="1 2" key="1">
    <citation type="journal article" date="2011" name="Proc. Natl. Acad. Sci. U.S.A.">
        <title>Comparative genomics of xylose-fermenting fungi for enhanced biofuel production.</title>
        <authorList>
            <person name="Wohlbach D.J."/>
            <person name="Kuo A."/>
            <person name="Sato T.K."/>
            <person name="Potts K.M."/>
            <person name="Salamov A.A."/>
            <person name="LaButti K.M."/>
            <person name="Sun H."/>
            <person name="Clum A."/>
            <person name="Pangilinan J.L."/>
            <person name="Lindquist E.A."/>
            <person name="Lucas S."/>
            <person name="Lapidus A."/>
            <person name="Jin M."/>
            <person name="Gunawan C."/>
            <person name="Balan V."/>
            <person name="Dale B.E."/>
            <person name="Jeffries T.W."/>
            <person name="Zinkel R."/>
            <person name="Barry K.W."/>
            <person name="Grigoriev I.V."/>
            <person name="Gasch A.P."/>
        </authorList>
    </citation>
    <scope>NUCLEOTIDE SEQUENCE [LARGE SCALE GENOMIC DNA]</scope>
    <source>
        <strain evidence="2">NRRL Y-27907 / 11-Y1</strain>
    </source>
</reference>
<proteinExistence type="predicted"/>
<dbReference type="InParanoid" id="G3ASG4"/>
<keyword evidence="2" id="KW-1185">Reference proteome</keyword>
<dbReference type="EMBL" id="GL996504">
    <property type="protein sequence ID" value="EGW31082.1"/>
    <property type="molecule type" value="Genomic_DNA"/>
</dbReference>
<accession>G3ASG4</accession>
<gene>
    <name evidence="1" type="ORF">SPAPADRAFT_63009</name>
</gene>
<name>G3ASG4_SPAPN</name>
<dbReference type="HOGENOM" id="CLU_2387570_0_0_1"/>